<evidence type="ECO:0000313" key="2">
    <source>
        <dbReference type="Proteomes" id="UP000198972"/>
    </source>
</evidence>
<keyword evidence="2" id="KW-1185">Reference proteome</keyword>
<evidence type="ECO:0000313" key="1">
    <source>
        <dbReference type="EMBL" id="SDG35273.1"/>
    </source>
</evidence>
<dbReference type="STRING" id="670482.SAMN04488542_13732"/>
<dbReference type="SUPFAM" id="SSF51445">
    <property type="entry name" value="(Trans)glycosidases"/>
    <property type="match status" value="1"/>
</dbReference>
<dbReference type="OrthoDB" id="9805159at2"/>
<dbReference type="PANTHER" id="PTHR10357:SF179">
    <property type="entry name" value="NEUTRAL AND BASIC AMINO ACID TRANSPORT PROTEIN RBAT"/>
    <property type="match status" value="1"/>
</dbReference>
<gene>
    <name evidence="1" type="ORF">SAMN04488542_13732</name>
</gene>
<dbReference type="GO" id="GO:0004556">
    <property type="term" value="F:alpha-amylase activity"/>
    <property type="evidence" value="ECO:0007669"/>
    <property type="project" value="TreeGrafter"/>
</dbReference>
<keyword evidence="1" id="KW-0378">Hydrolase</keyword>
<organism evidence="1 2">
    <name type="scientific">Fontibacillus panacisegetis</name>
    <dbReference type="NCBI Taxonomy" id="670482"/>
    <lineage>
        <taxon>Bacteria</taxon>
        <taxon>Bacillati</taxon>
        <taxon>Bacillota</taxon>
        <taxon>Bacilli</taxon>
        <taxon>Bacillales</taxon>
        <taxon>Paenibacillaceae</taxon>
        <taxon>Fontibacillus</taxon>
    </lineage>
</organism>
<dbReference type="InterPro" id="IPR017853">
    <property type="entry name" value="GH"/>
</dbReference>
<dbReference type="Gene3D" id="3.20.20.80">
    <property type="entry name" value="Glycosidases"/>
    <property type="match status" value="1"/>
</dbReference>
<protein>
    <submittedName>
        <fullName evidence="1">Glycosidase</fullName>
    </submittedName>
</protein>
<reference evidence="1 2" key="1">
    <citation type="submission" date="2016-10" db="EMBL/GenBank/DDBJ databases">
        <authorList>
            <person name="de Groot N.N."/>
        </authorList>
    </citation>
    <scope>NUCLEOTIDE SEQUENCE [LARGE SCALE GENOMIC DNA]</scope>
    <source>
        <strain evidence="1 2">DSM 28129</strain>
    </source>
</reference>
<accession>A0A1G7TIW0</accession>
<proteinExistence type="predicted"/>
<keyword evidence="1" id="KW-0326">Glycosidase</keyword>
<name>A0A1G7TIW0_9BACL</name>
<dbReference type="Proteomes" id="UP000198972">
    <property type="component" value="Unassembled WGS sequence"/>
</dbReference>
<dbReference type="GO" id="GO:0009313">
    <property type="term" value="P:oligosaccharide catabolic process"/>
    <property type="evidence" value="ECO:0007669"/>
    <property type="project" value="TreeGrafter"/>
</dbReference>
<dbReference type="EMBL" id="FNBG01000037">
    <property type="protein sequence ID" value="SDG35273.1"/>
    <property type="molecule type" value="Genomic_DNA"/>
</dbReference>
<dbReference type="PANTHER" id="PTHR10357">
    <property type="entry name" value="ALPHA-AMYLASE FAMILY MEMBER"/>
    <property type="match status" value="1"/>
</dbReference>
<sequence length="645" mass="74159">MNQPERLKQIHRFLMSNRRRDIQPIWIPAIWNESKYANILDAKDGEIQVHPIDFIVSHLQYLFNSSSQYYMSDRSNLDESVIYCSLVRYTTAWDYAHIGELQSGTFLRTMILLPLLKKMGVNILYLLPVTRYSHLNLKGDIGSPYAVHTLFELDDQLHDHLLDGMQDFTLDDEMAALVEACHLLDIKVVVDFIPRVTAKNSAVIEDHPDWVYWMHLDQLEGFRPPQIPELGFFEECTPDKLETVYRSEETSGFLGKFSLPPNELNPVLWQALKKRAKQTGEELLTLVEKEMGITTSPAHSDWINDVQPIWTDITFYRLYKDISPLAKPYVSPEQAPYVLFDTIKCNDYPGLEPNRELWDMLIDAISFNLNTYGIDGFRIDIGHVLPTALLDEIFQKIKELRPQAILISEDLFNRNHRRAAKTGYNIMLGSGWNIMTDIKVDKLQNFLRELPELAIHVFACSETADTPRITSRGGVQLARMMSVFNYFLPNAIPYLTTGMEVNEEQPLNCGLGDNTQGAEIPRAFFNKLAINWTEPVPMVDLLHQLNLCRKQYSGLLQPGHFFIPEDQGEVLIYAYYQGRELLVGCFNLSSDTVQNVDLDAIYKVNEGFVLLIDSNSESGAVHLGRRYKQFKIQPNQGMIFYNEQI</sequence>
<dbReference type="AlphaFoldDB" id="A0A1G7TIW0"/>
<dbReference type="RefSeq" id="WP_091235672.1">
    <property type="nucleotide sequence ID" value="NZ_FNBG01000037.1"/>
</dbReference>